<dbReference type="EMBL" id="JAOPHQ010004276">
    <property type="protein sequence ID" value="KAK0139983.1"/>
    <property type="molecule type" value="Genomic_DNA"/>
</dbReference>
<dbReference type="PANTHER" id="PTHR45913">
    <property type="entry name" value="EPM2A-INTERACTING PROTEIN 1"/>
    <property type="match status" value="1"/>
</dbReference>
<comment type="caution">
    <text evidence="1">The sequence shown here is derived from an EMBL/GenBank/DDBJ whole genome shotgun (WGS) entry which is preliminary data.</text>
</comment>
<dbReference type="SUPFAM" id="SSF53098">
    <property type="entry name" value="Ribonuclease H-like"/>
    <property type="match status" value="1"/>
</dbReference>
<evidence type="ECO:0000313" key="1">
    <source>
        <dbReference type="EMBL" id="KAK0139983.1"/>
    </source>
</evidence>
<gene>
    <name evidence="1" type="primary">ZMYM6_1</name>
    <name evidence="1" type="ORF">N1851_023090</name>
</gene>
<keyword evidence="2" id="KW-1185">Reference proteome</keyword>
<organism evidence="1 2">
    <name type="scientific">Merluccius polli</name>
    <name type="common">Benguela hake</name>
    <name type="synonym">Merluccius cadenati</name>
    <dbReference type="NCBI Taxonomy" id="89951"/>
    <lineage>
        <taxon>Eukaryota</taxon>
        <taxon>Metazoa</taxon>
        <taxon>Chordata</taxon>
        <taxon>Craniata</taxon>
        <taxon>Vertebrata</taxon>
        <taxon>Euteleostomi</taxon>
        <taxon>Actinopterygii</taxon>
        <taxon>Neopterygii</taxon>
        <taxon>Teleostei</taxon>
        <taxon>Neoteleostei</taxon>
        <taxon>Acanthomorphata</taxon>
        <taxon>Zeiogadaria</taxon>
        <taxon>Gadariae</taxon>
        <taxon>Gadiformes</taxon>
        <taxon>Gadoidei</taxon>
        <taxon>Merlucciidae</taxon>
        <taxon>Merluccius</taxon>
    </lineage>
</organism>
<reference evidence="1" key="1">
    <citation type="journal article" date="2023" name="Front. Mar. Sci.">
        <title>A new Merluccius polli reference genome to investigate the effects of global change in West African waters.</title>
        <authorList>
            <person name="Mateo J.L."/>
            <person name="Blanco-Fernandez C."/>
            <person name="Garcia-Vazquez E."/>
            <person name="Machado-Schiaffino G."/>
        </authorList>
    </citation>
    <scope>NUCLEOTIDE SEQUENCE</scope>
    <source>
        <strain evidence="1">C29</strain>
        <tissue evidence="1">Fin</tissue>
    </source>
</reference>
<name>A0AA47NWY9_MERPO</name>
<dbReference type="InterPro" id="IPR012337">
    <property type="entry name" value="RNaseH-like_sf"/>
</dbReference>
<proteinExistence type="predicted"/>
<dbReference type="Proteomes" id="UP001174136">
    <property type="component" value="Unassembled WGS sequence"/>
</dbReference>
<evidence type="ECO:0000313" key="2">
    <source>
        <dbReference type="Proteomes" id="UP001174136"/>
    </source>
</evidence>
<dbReference type="AlphaFoldDB" id="A0AA47NWY9"/>
<protein>
    <submittedName>
        <fullName evidence="1">Zinc finger MYM-type protein 6</fullName>
    </submittedName>
</protein>
<dbReference type="PANTHER" id="PTHR45913:SF19">
    <property type="entry name" value="LOW QUALITY PROTEIN: ZINC FINGER BED DOMAIN-CONTAINING PROTEIN 5-LIKE"/>
    <property type="match status" value="1"/>
</dbReference>
<sequence>MLGKNKGLKAKVLSIAPHVKFTHCIIHREALASKTLEPELNNVLQTAIKMVNFIKSRPLNTRLFTLLCQEMGSTHKSLLFHSEVRWLSRGKVLTRLFELRSEVRTFLSDANSAFAHHLTDSEWIARLAYLSCIFDKLNTLNLSLQGLNTNILTLSDKVNAFTTKLQRWAVRAESGDFEMFLELHDFLAEDDVNEYPGLSKAAMDILTPFGSTYLCEKTLSSLAYIKNKYRCRLSTVEENLCFAVSVAQREQYLLDKLKCELHSLGVAKMECICESKQNAHCFWQILNVVHHNLSLNDDFQRGWTAMLGRCEHSTITLNEKYPNVNVVKGIIIIRVLNKE</sequence>
<accession>A0AA47NWY9</accession>